<feature type="region of interest" description="Disordered" evidence="1">
    <location>
        <begin position="1"/>
        <end position="62"/>
    </location>
</feature>
<name>A0ABQ8W4W9_PENCH</name>
<evidence type="ECO:0000313" key="3">
    <source>
        <dbReference type="Proteomes" id="UP001220256"/>
    </source>
</evidence>
<gene>
    <name evidence="2" type="ORF">N7505_010673</name>
</gene>
<feature type="compositionally biased region" description="Acidic residues" evidence="1">
    <location>
        <begin position="52"/>
        <end position="62"/>
    </location>
</feature>
<reference evidence="2 3" key="1">
    <citation type="journal article" date="2023" name="IMA Fungus">
        <title>Comparative genomic study of the Penicillium genus elucidates a diverse pangenome and 15 lateral gene transfer events.</title>
        <authorList>
            <person name="Petersen C."/>
            <person name="Sorensen T."/>
            <person name="Nielsen M.R."/>
            <person name="Sondergaard T.E."/>
            <person name="Sorensen J.L."/>
            <person name="Fitzpatrick D.A."/>
            <person name="Frisvad J.C."/>
            <person name="Nielsen K.L."/>
        </authorList>
    </citation>
    <scope>NUCLEOTIDE SEQUENCE [LARGE SCALE GENOMIC DNA]</scope>
    <source>
        <strain evidence="2 3">IBT 3361</strain>
    </source>
</reference>
<protein>
    <submittedName>
        <fullName evidence="2">Uncharacterized protein</fullName>
    </submittedName>
</protein>
<proteinExistence type="predicted"/>
<organism evidence="2 3">
    <name type="scientific">Penicillium chrysogenum</name>
    <name type="common">Penicillium notatum</name>
    <dbReference type="NCBI Taxonomy" id="5076"/>
    <lineage>
        <taxon>Eukaryota</taxon>
        <taxon>Fungi</taxon>
        <taxon>Dikarya</taxon>
        <taxon>Ascomycota</taxon>
        <taxon>Pezizomycotina</taxon>
        <taxon>Eurotiomycetes</taxon>
        <taxon>Eurotiomycetidae</taxon>
        <taxon>Eurotiales</taxon>
        <taxon>Aspergillaceae</taxon>
        <taxon>Penicillium</taxon>
        <taxon>Penicillium chrysogenum species complex</taxon>
    </lineage>
</organism>
<evidence type="ECO:0000256" key="1">
    <source>
        <dbReference type="SAM" id="MobiDB-lite"/>
    </source>
</evidence>
<dbReference type="EMBL" id="JAPVEB010000010">
    <property type="protein sequence ID" value="KAJ5255522.1"/>
    <property type="molecule type" value="Genomic_DNA"/>
</dbReference>
<accession>A0ABQ8W4W9</accession>
<keyword evidence="3" id="KW-1185">Reference proteome</keyword>
<sequence length="120" mass="13282">MNHGVARDPPSPHMIPKHSSEPAGPMAGSETSDAGTEFTDVRSEGPKTLDALPDETLEKDEEENGNQFLVLLKISPRISERLFEDHDCLKGVNYRFEYEGGIGILRVVPGYRHIYTTTGL</sequence>
<dbReference type="Proteomes" id="UP001220256">
    <property type="component" value="Unassembled WGS sequence"/>
</dbReference>
<comment type="caution">
    <text evidence="2">The sequence shown here is derived from an EMBL/GenBank/DDBJ whole genome shotgun (WGS) entry which is preliminary data.</text>
</comment>
<evidence type="ECO:0000313" key="2">
    <source>
        <dbReference type="EMBL" id="KAJ5255522.1"/>
    </source>
</evidence>